<feature type="chain" id="PRO_5039093827" evidence="6">
    <location>
        <begin position="20"/>
        <end position="538"/>
    </location>
</feature>
<evidence type="ECO:0000256" key="4">
    <source>
        <dbReference type="ARBA" id="ARBA00023136"/>
    </source>
</evidence>
<dbReference type="AlphaFoldDB" id="A0A9D2E9V2"/>
<accession>A0A9D2E9V2</accession>
<comment type="similarity">
    <text evidence="2">Belongs to the SusD family.</text>
</comment>
<evidence type="ECO:0000256" key="5">
    <source>
        <dbReference type="ARBA" id="ARBA00023237"/>
    </source>
</evidence>
<dbReference type="Pfam" id="PF07980">
    <property type="entry name" value="SusD_RagB"/>
    <property type="match status" value="1"/>
</dbReference>
<dbReference type="Proteomes" id="UP000824028">
    <property type="component" value="Unassembled WGS sequence"/>
</dbReference>
<evidence type="ECO:0000256" key="2">
    <source>
        <dbReference type="ARBA" id="ARBA00006275"/>
    </source>
</evidence>
<organism evidence="9 10">
    <name type="scientific">Candidatus Bacteroides merdigallinarum</name>
    <dbReference type="NCBI Taxonomy" id="2838473"/>
    <lineage>
        <taxon>Bacteria</taxon>
        <taxon>Pseudomonadati</taxon>
        <taxon>Bacteroidota</taxon>
        <taxon>Bacteroidia</taxon>
        <taxon>Bacteroidales</taxon>
        <taxon>Bacteroidaceae</taxon>
        <taxon>Bacteroides</taxon>
    </lineage>
</organism>
<dbReference type="InterPro" id="IPR033985">
    <property type="entry name" value="SusD-like_N"/>
</dbReference>
<comment type="subcellular location">
    <subcellularLocation>
        <location evidence="1">Cell outer membrane</location>
    </subcellularLocation>
</comment>
<protein>
    <submittedName>
        <fullName evidence="9">RagB/SusD family nutrient uptake outer membrane protein</fullName>
    </submittedName>
</protein>
<dbReference type="SUPFAM" id="SSF48452">
    <property type="entry name" value="TPR-like"/>
    <property type="match status" value="1"/>
</dbReference>
<dbReference type="Gene3D" id="1.25.40.390">
    <property type="match status" value="1"/>
</dbReference>
<sequence length="538" mass="60435">MKTKSLYTMLAVLLAVCFAGCEDRLNISKHGSLGSPDEYYQTDTEAEAAVASMYASWRDLHYNWYFVLNCMSDDAWTAGGQRNDNADMEKLNEFNYDTDHSMIQGLYSGLYTLIYKANLIIDNVTGDSQTMRRAVAEAHVARGWAHFYLVTLWGTAPVVDHVLDNAEYHMSNGTPETTWEFVETEFQTAIDAGALPSKNSVDDKETGIRITAETAKAFLGKAYLFEGKYAEAASVLDEVIASGKYDLYRGEYEMLGHASTNNNCEAIFELNRVKNAEQAWNQFSQLNIMLGWRTSMLSYMPGTEVGNLVAQGSYGFMSPQKSLYDAFVAEEGVDGYRLRSTIRTYEQMNEAGVVNFAGAALPGNEGYFFWKTRLLKEDCIIDQSYLQMLQWSNLRIMRYAEVLLMAAEAHIQGGVDASKALAYVNEVRGRAQLPALAAVTMDDVKTEKRLELCMESCRYQDLVRWGDAERVLGEQGKEIPQFAWTVSYNPDGTTSIASHEQSTLATNTVYGFKERNKLLPIPLRETEVNPAMEQNEGW</sequence>
<evidence type="ECO:0000259" key="7">
    <source>
        <dbReference type="Pfam" id="PF07980"/>
    </source>
</evidence>
<reference evidence="9" key="2">
    <citation type="submission" date="2021-04" db="EMBL/GenBank/DDBJ databases">
        <authorList>
            <person name="Gilroy R."/>
        </authorList>
    </citation>
    <scope>NUCLEOTIDE SEQUENCE</scope>
    <source>
        <strain evidence="9">ChiHjej9B8-1298</strain>
    </source>
</reference>
<dbReference type="InterPro" id="IPR011990">
    <property type="entry name" value="TPR-like_helical_dom_sf"/>
</dbReference>
<dbReference type="EMBL" id="DXBX01000062">
    <property type="protein sequence ID" value="HIZ33437.1"/>
    <property type="molecule type" value="Genomic_DNA"/>
</dbReference>
<evidence type="ECO:0000256" key="3">
    <source>
        <dbReference type="ARBA" id="ARBA00022729"/>
    </source>
</evidence>
<dbReference type="GO" id="GO:0009279">
    <property type="term" value="C:cell outer membrane"/>
    <property type="evidence" value="ECO:0007669"/>
    <property type="project" value="UniProtKB-SubCell"/>
</dbReference>
<comment type="caution">
    <text evidence="9">The sequence shown here is derived from an EMBL/GenBank/DDBJ whole genome shotgun (WGS) entry which is preliminary data.</text>
</comment>
<keyword evidence="5" id="KW-0998">Cell outer membrane</keyword>
<proteinExistence type="inferred from homology"/>
<evidence type="ECO:0000259" key="8">
    <source>
        <dbReference type="Pfam" id="PF14322"/>
    </source>
</evidence>
<evidence type="ECO:0000256" key="6">
    <source>
        <dbReference type="SAM" id="SignalP"/>
    </source>
</evidence>
<keyword evidence="3 6" id="KW-0732">Signal</keyword>
<evidence type="ECO:0000313" key="10">
    <source>
        <dbReference type="Proteomes" id="UP000824028"/>
    </source>
</evidence>
<name>A0A9D2E9V2_9BACE</name>
<gene>
    <name evidence="9" type="ORF">H9814_07875</name>
</gene>
<evidence type="ECO:0000313" key="9">
    <source>
        <dbReference type="EMBL" id="HIZ33437.1"/>
    </source>
</evidence>
<feature type="signal peptide" evidence="6">
    <location>
        <begin position="1"/>
        <end position="19"/>
    </location>
</feature>
<dbReference type="InterPro" id="IPR012944">
    <property type="entry name" value="SusD_RagB_dom"/>
</dbReference>
<evidence type="ECO:0000256" key="1">
    <source>
        <dbReference type="ARBA" id="ARBA00004442"/>
    </source>
</evidence>
<feature type="domain" description="SusD-like N-terminal" evidence="8">
    <location>
        <begin position="37"/>
        <end position="224"/>
    </location>
</feature>
<keyword evidence="4" id="KW-0472">Membrane</keyword>
<reference evidence="9" key="1">
    <citation type="journal article" date="2021" name="PeerJ">
        <title>Extensive microbial diversity within the chicken gut microbiome revealed by metagenomics and culture.</title>
        <authorList>
            <person name="Gilroy R."/>
            <person name="Ravi A."/>
            <person name="Getino M."/>
            <person name="Pursley I."/>
            <person name="Horton D.L."/>
            <person name="Alikhan N.F."/>
            <person name="Baker D."/>
            <person name="Gharbi K."/>
            <person name="Hall N."/>
            <person name="Watson M."/>
            <person name="Adriaenssens E.M."/>
            <person name="Foster-Nyarko E."/>
            <person name="Jarju S."/>
            <person name="Secka A."/>
            <person name="Antonio M."/>
            <person name="Oren A."/>
            <person name="Chaudhuri R.R."/>
            <person name="La Ragione R."/>
            <person name="Hildebrand F."/>
            <person name="Pallen M.J."/>
        </authorList>
    </citation>
    <scope>NUCLEOTIDE SEQUENCE</scope>
    <source>
        <strain evidence="9">ChiHjej9B8-1298</strain>
    </source>
</reference>
<feature type="domain" description="RagB/SusD" evidence="7">
    <location>
        <begin position="265"/>
        <end position="538"/>
    </location>
</feature>
<dbReference type="Pfam" id="PF14322">
    <property type="entry name" value="SusD-like_3"/>
    <property type="match status" value="1"/>
</dbReference>